<evidence type="ECO:0000313" key="11">
    <source>
        <dbReference type="Proteomes" id="UP000054773"/>
    </source>
</evidence>
<evidence type="ECO:0000256" key="5">
    <source>
        <dbReference type="ARBA" id="ARBA00056072"/>
    </source>
</evidence>
<feature type="domain" description="RNA-binding S4" evidence="9">
    <location>
        <begin position="17"/>
        <end position="78"/>
    </location>
</feature>
<dbReference type="PANTHER" id="PTHR21600">
    <property type="entry name" value="MITOCHONDRIAL RNA PSEUDOURIDINE SYNTHASE"/>
    <property type="match status" value="1"/>
</dbReference>
<dbReference type="Pfam" id="PF01479">
    <property type="entry name" value="S4"/>
    <property type="match status" value="1"/>
</dbReference>
<dbReference type="NCBIfam" id="TIGR00005">
    <property type="entry name" value="rluA_subfam"/>
    <property type="match status" value="1"/>
</dbReference>
<dbReference type="Pfam" id="PF00849">
    <property type="entry name" value="PseudoU_synth_2"/>
    <property type="match status" value="1"/>
</dbReference>
<dbReference type="FunFam" id="3.30.2350.10:FF:000006">
    <property type="entry name" value="Pseudouridine synthase"/>
    <property type="match status" value="1"/>
</dbReference>
<dbReference type="GO" id="GO:0003723">
    <property type="term" value="F:RNA binding"/>
    <property type="evidence" value="ECO:0007669"/>
    <property type="project" value="UniProtKB-KW"/>
</dbReference>
<comment type="similarity">
    <text evidence="1 8">Belongs to the pseudouridine synthase RluA family.</text>
</comment>
<dbReference type="Proteomes" id="UP000054773">
    <property type="component" value="Unassembled WGS sequence"/>
</dbReference>
<evidence type="ECO:0000256" key="6">
    <source>
        <dbReference type="PIRSR" id="PIRSR606225-1"/>
    </source>
</evidence>
<keyword evidence="10" id="KW-0456">Lyase</keyword>
<dbReference type="CDD" id="cd02869">
    <property type="entry name" value="PseudoU_synth_RluA_like"/>
    <property type="match status" value="1"/>
</dbReference>
<evidence type="ECO:0000256" key="8">
    <source>
        <dbReference type="RuleBase" id="RU362028"/>
    </source>
</evidence>
<dbReference type="Gene3D" id="3.30.2350.10">
    <property type="entry name" value="Pseudouridine synthase"/>
    <property type="match status" value="1"/>
</dbReference>
<organism evidence="10 11">
    <name type="scientific">Legionella erythra</name>
    <dbReference type="NCBI Taxonomy" id="448"/>
    <lineage>
        <taxon>Bacteria</taxon>
        <taxon>Pseudomonadati</taxon>
        <taxon>Pseudomonadota</taxon>
        <taxon>Gammaproteobacteria</taxon>
        <taxon>Legionellales</taxon>
        <taxon>Legionellaceae</taxon>
        <taxon>Legionella</taxon>
    </lineage>
</organism>
<dbReference type="InterPro" id="IPR006225">
    <property type="entry name" value="PsdUridine_synth_RluC/D"/>
</dbReference>
<protein>
    <recommendedName>
        <fullName evidence="8">Pseudouridine synthase</fullName>
        <ecNumber evidence="8">5.4.99.-</ecNumber>
    </recommendedName>
</protein>
<dbReference type="GO" id="GO:0160140">
    <property type="term" value="F:23S rRNA pseudouridine(1911/1915/1917) synthase activity"/>
    <property type="evidence" value="ECO:0007669"/>
    <property type="project" value="UniProtKB-EC"/>
</dbReference>
<dbReference type="PROSITE" id="PS50889">
    <property type="entry name" value="S4"/>
    <property type="match status" value="1"/>
</dbReference>
<dbReference type="InterPro" id="IPR050188">
    <property type="entry name" value="RluA_PseudoU_synthase"/>
</dbReference>
<comment type="caution">
    <text evidence="10">The sequence shown here is derived from an EMBL/GenBank/DDBJ whole genome shotgun (WGS) entry which is preliminary data.</text>
</comment>
<dbReference type="InterPro" id="IPR036986">
    <property type="entry name" value="S4_RNA-bd_sf"/>
</dbReference>
<evidence type="ECO:0000256" key="1">
    <source>
        <dbReference type="ARBA" id="ARBA00010876"/>
    </source>
</evidence>
<dbReference type="PROSITE" id="PS01129">
    <property type="entry name" value="PSI_RLU"/>
    <property type="match status" value="1"/>
</dbReference>
<evidence type="ECO:0000256" key="4">
    <source>
        <dbReference type="ARBA" id="ARBA00036882"/>
    </source>
</evidence>
<dbReference type="InterPro" id="IPR002942">
    <property type="entry name" value="S4_RNA-bd"/>
</dbReference>
<dbReference type="OrthoDB" id="9807829at2"/>
<dbReference type="InterPro" id="IPR006145">
    <property type="entry name" value="PsdUridine_synth_RsuA/RluA"/>
</dbReference>
<dbReference type="EC" id="5.4.99.-" evidence="8"/>
<evidence type="ECO:0000256" key="2">
    <source>
        <dbReference type="ARBA" id="ARBA00022884"/>
    </source>
</evidence>
<sequence>MNALDNDLHVPRDLHGQRIDVALAKLLPDYSRSQLSQWLKQGLIQVNQRQLKPKDKVMEGDIISLTVDESAHQQANQPCEPEPIPLDVVYEDDMLLVINKQAGLVVHPGAGNPKHTLVNALLHHAPQLAALSRAGIVHRLDKDTTGLLVVAKTLPAHTSLVRQMQDREIQRRYVTLVQGHVISGGEIDTFFGRHPRNRLKMAVLNQGRQAITLYTVKRQYDDFTLLDVQLLTGRTHQIRVHMAHINHPVVGDPLYGGRTRIPADIAPELREALQSFKRQALHAASLSFHHPEHDKLLTFTAPLPDDFQTLINSLDEYLV</sequence>
<keyword evidence="11" id="KW-1185">Reference proteome</keyword>
<comment type="catalytic activity">
    <reaction evidence="4">
        <text>uridine(1911/1915/1917) in 23S rRNA = pseudouridine(1911/1915/1917) in 23S rRNA</text>
        <dbReference type="Rhea" id="RHEA:42524"/>
        <dbReference type="Rhea" id="RHEA-COMP:10097"/>
        <dbReference type="Rhea" id="RHEA-COMP:10098"/>
        <dbReference type="ChEBI" id="CHEBI:65314"/>
        <dbReference type="ChEBI" id="CHEBI:65315"/>
        <dbReference type="EC" id="5.4.99.23"/>
    </reaction>
</comment>
<dbReference type="CDD" id="cd00165">
    <property type="entry name" value="S4"/>
    <property type="match status" value="1"/>
</dbReference>
<evidence type="ECO:0000313" key="10">
    <source>
        <dbReference type="EMBL" id="KTC96056.1"/>
    </source>
</evidence>
<feature type="active site" evidence="6">
    <location>
        <position position="141"/>
    </location>
</feature>
<name>A0A0W0TKH7_LEGER</name>
<dbReference type="GO" id="GO:0000455">
    <property type="term" value="P:enzyme-directed rRNA pseudouridine synthesis"/>
    <property type="evidence" value="ECO:0007669"/>
    <property type="project" value="UniProtKB-ARBA"/>
</dbReference>
<dbReference type="PATRIC" id="fig|448.7.peg.1935"/>
<comment type="catalytic activity">
    <reaction evidence="8">
        <text>a uridine in RNA = a pseudouridine in RNA</text>
        <dbReference type="Rhea" id="RHEA:48348"/>
        <dbReference type="Rhea" id="RHEA-COMP:12068"/>
        <dbReference type="Rhea" id="RHEA-COMP:12069"/>
        <dbReference type="ChEBI" id="CHEBI:65314"/>
        <dbReference type="ChEBI" id="CHEBI:65315"/>
    </reaction>
</comment>
<dbReference type="NCBIfam" id="NF008385">
    <property type="entry name" value="PRK11180.1"/>
    <property type="match status" value="1"/>
</dbReference>
<dbReference type="SMART" id="SM00363">
    <property type="entry name" value="S4"/>
    <property type="match status" value="1"/>
</dbReference>
<keyword evidence="2 7" id="KW-0694">RNA-binding</keyword>
<accession>A0A0W0TKH7</accession>
<proteinExistence type="inferred from homology"/>
<keyword evidence="3 8" id="KW-0413">Isomerase</keyword>
<reference evidence="10 11" key="1">
    <citation type="submission" date="2015-11" db="EMBL/GenBank/DDBJ databases">
        <title>Genomic analysis of 38 Legionella species identifies large and diverse effector repertoires.</title>
        <authorList>
            <person name="Burstein D."/>
            <person name="Amaro F."/>
            <person name="Zusman T."/>
            <person name="Lifshitz Z."/>
            <person name="Cohen O."/>
            <person name="Gilbert J.A."/>
            <person name="Pupko T."/>
            <person name="Shuman H.A."/>
            <person name="Segal G."/>
        </authorList>
    </citation>
    <scope>NUCLEOTIDE SEQUENCE [LARGE SCALE GENOMIC DNA]</scope>
    <source>
        <strain evidence="10 11">SE-32A-C8</strain>
    </source>
</reference>
<dbReference type="Gene3D" id="3.10.290.10">
    <property type="entry name" value="RNA-binding S4 domain"/>
    <property type="match status" value="1"/>
</dbReference>
<dbReference type="SUPFAM" id="SSF55174">
    <property type="entry name" value="Alpha-L RNA-binding motif"/>
    <property type="match status" value="1"/>
</dbReference>
<dbReference type="EMBL" id="LNYA01000030">
    <property type="protein sequence ID" value="KTC96056.1"/>
    <property type="molecule type" value="Genomic_DNA"/>
</dbReference>
<dbReference type="GO" id="GO:0016829">
    <property type="term" value="F:lyase activity"/>
    <property type="evidence" value="ECO:0007669"/>
    <property type="project" value="UniProtKB-KW"/>
</dbReference>
<dbReference type="STRING" id="448.Lery_1848"/>
<dbReference type="InterPro" id="IPR006224">
    <property type="entry name" value="PsdUridine_synth_RluA-like_CS"/>
</dbReference>
<comment type="function">
    <text evidence="5">Responsible for synthesis of pseudouridine from uracil at positions 1911, 1915 and 1917 in 23S ribosomal RNA.</text>
</comment>
<evidence type="ECO:0000256" key="3">
    <source>
        <dbReference type="ARBA" id="ARBA00023235"/>
    </source>
</evidence>
<dbReference type="SUPFAM" id="SSF55120">
    <property type="entry name" value="Pseudouridine synthase"/>
    <property type="match status" value="1"/>
</dbReference>
<evidence type="ECO:0000259" key="9">
    <source>
        <dbReference type="SMART" id="SM00363"/>
    </source>
</evidence>
<dbReference type="RefSeq" id="WP_058526993.1">
    <property type="nucleotide sequence ID" value="NZ_CAAAHY010000007.1"/>
</dbReference>
<dbReference type="AlphaFoldDB" id="A0A0W0TKH7"/>
<dbReference type="PANTHER" id="PTHR21600:SF44">
    <property type="entry name" value="RIBOSOMAL LARGE SUBUNIT PSEUDOURIDINE SYNTHASE D"/>
    <property type="match status" value="1"/>
</dbReference>
<evidence type="ECO:0000256" key="7">
    <source>
        <dbReference type="PROSITE-ProRule" id="PRU00182"/>
    </source>
</evidence>
<gene>
    <name evidence="10" type="primary">rluD</name>
    <name evidence="10" type="ORF">Lery_1848</name>
</gene>
<dbReference type="InterPro" id="IPR020103">
    <property type="entry name" value="PsdUridine_synth_cat_dom_sf"/>
</dbReference>